<accession>A0A6L8RKP1</accession>
<protein>
    <submittedName>
        <fullName evidence="1">Uncharacterized protein</fullName>
    </submittedName>
</protein>
<gene>
    <name evidence="1" type="ORF">GT635_07845</name>
</gene>
<evidence type="ECO:0000313" key="1">
    <source>
        <dbReference type="EMBL" id="MZJ86359.1"/>
    </source>
</evidence>
<dbReference type="AlphaFoldDB" id="A0A6L8RKP1"/>
<comment type="caution">
    <text evidence="1">The sequence shown here is derived from an EMBL/GenBank/DDBJ whole genome shotgun (WGS) entry which is preliminary data.</text>
</comment>
<dbReference type="EMBL" id="WWTB01000017">
    <property type="protein sequence ID" value="MZJ86359.1"/>
    <property type="molecule type" value="Genomic_DNA"/>
</dbReference>
<organism evidence="1 2">
    <name type="scientific">Collinsella aerofaciens</name>
    <dbReference type="NCBI Taxonomy" id="74426"/>
    <lineage>
        <taxon>Bacteria</taxon>
        <taxon>Bacillati</taxon>
        <taxon>Actinomycetota</taxon>
        <taxon>Coriobacteriia</taxon>
        <taxon>Coriobacteriales</taxon>
        <taxon>Coriobacteriaceae</taxon>
        <taxon>Collinsella</taxon>
    </lineage>
</organism>
<evidence type="ECO:0000313" key="2">
    <source>
        <dbReference type="Proteomes" id="UP000481598"/>
    </source>
</evidence>
<name>A0A6L8RKP1_9ACTN</name>
<sequence length="75" mass="8385">MPTEYPKKSTVCRNGSSFFAGKTVYEKSLPTTPTAAIWEICQFGDVPKKKRFTNVEHHTVCTVACGPYFQTDCFG</sequence>
<reference evidence="1 2" key="1">
    <citation type="journal article" date="2019" name="Nat. Med.">
        <title>A library of human gut bacterial isolates paired with longitudinal multiomics data enables mechanistic microbiome research.</title>
        <authorList>
            <person name="Poyet M."/>
            <person name="Groussin M."/>
            <person name="Gibbons S.M."/>
            <person name="Avila-Pacheco J."/>
            <person name="Jiang X."/>
            <person name="Kearney S.M."/>
            <person name="Perrotta A.R."/>
            <person name="Berdy B."/>
            <person name="Zhao S."/>
            <person name="Lieberman T.D."/>
            <person name="Swanson P.K."/>
            <person name="Smith M."/>
            <person name="Roesemann S."/>
            <person name="Alexander J.E."/>
            <person name="Rich S.A."/>
            <person name="Livny J."/>
            <person name="Vlamakis H."/>
            <person name="Clish C."/>
            <person name="Bullock K."/>
            <person name="Deik A."/>
            <person name="Scott J."/>
            <person name="Pierce K.A."/>
            <person name="Xavier R.J."/>
            <person name="Alm E.J."/>
        </authorList>
    </citation>
    <scope>NUCLEOTIDE SEQUENCE [LARGE SCALE GENOMIC DNA]</scope>
    <source>
        <strain evidence="1 2">BIOML-A10</strain>
    </source>
</reference>
<proteinExistence type="predicted"/>
<dbReference type="Proteomes" id="UP000481598">
    <property type="component" value="Unassembled WGS sequence"/>
</dbReference>